<keyword evidence="1" id="KW-1133">Transmembrane helix</keyword>
<dbReference type="RefSeq" id="WP_185661021.1">
    <property type="nucleotide sequence ID" value="NZ_CAWPOO010000012.1"/>
</dbReference>
<dbReference type="Gene3D" id="1.25.40.10">
    <property type="entry name" value="Tetratricopeptide repeat domain"/>
    <property type="match status" value="1"/>
</dbReference>
<dbReference type="Pfam" id="PF14559">
    <property type="entry name" value="TPR_19"/>
    <property type="match status" value="1"/>
</dbReference>
<dbReference type="EMBL" id="JACHVC010000012">
    <property type="protein sequence ID" value="MBC2607164.1"/>
    <property type="molecule type" value="Genomic_DNA"/>
</dbReference>
<accession>A0A7X1B863</accession>
<proteinExistence type="predicted"/>
<evidence type="ECO:0000256" key="1">
    <source>
        <dbReference type="SAM" id="Phobius"/>
    </source>
</evidence>
<dbReference type="SUPFAM" id="SSF48452">
    <property type="entry name" value="TPR-like"/>
    <property type="match status" value="1"/>
</dbReference>
<reference evidence="2 3" key="1">
    <citation type="submission" date="2020-07" db="EMBL/GenBank/DDBJ databases">
        <authorList>
            <person name="Feng X."/>
        </authorList>
    </citation>
    <scope>NUCLEOTIDE SEQUENCE [LARGE SCALE GENOMIC DNA]</scope>
    <source>
        <strain evidence="2 3">JCM23202</strain>
    </source>
</reference>
<keyword evidence="1" id="KW-0812">Transmembrane</keyword>
<dbReference type="AlphaFoldDB" id="A0A7X1B863"/>
<comment type="caution">
    <text evidence="2">The sequence shown here is derived from an EMBL/GenBank/DDBJ whole genome shotgun (WGS) entry which is preliminary data.</text>
</comment>
<sequence length="210" mass="22920">MANKTSQNSEAQPNQVDIQDIENQIIMIWEKNRGLILGGIGFVFAVFIGYQGLKFMEARAEKNLQEGYQSADNTDAKATWAEDEAGTALSGFAYKELGDEAFAAGDYAKAETYYRSAAESTETPVDQAATMALAVTLIAQDKNAEAKEILQPIAEDSTALAQAEAKYRLASLVGEEGDVQTALDLIDSIDEQDFFWKSRGDTLKEKLPEA</sequence>
<evidence type="ECO:0000313" key="2">
    <source>
        <dbReference type="EMBL" id="MBC2607164.1"/>
    </source>
</evidence>
<dbReference type="Proteomes" id="UP000526501">
    <property type="component" value="Unassembled WGS sequence"/>
</dbReference>
<keyword evidence="3" id="KW-1185">Reference proteome</keyword>
<dbReference type="InterPro" id="IPR011990">
    <property type="entry name" value="TPR-like_helical_dom_sf"/>
</dbReference>
<feature type="transmembrane region" description="Helical" evidence="1">
    <location>
        <begin position="35"/>
        <end position="53"/>
    </location>
</feature>
<gene>
    <name evidence="2" type="ORF">H5P27_14010</name>
</gene>
<protein>
    <submittedName>
        <fullName evidence="2">Tetratricopeptide repeat protein</fullName>
    </submittedName>
</protein>
<evidence type="ECO:0000313" key="3">
    <source>
        <dbReference type="Proteomes" id="UP000526501"/>
    </source>
</evidence>
<name>A0A7X1B863_9BACT</name>
<organism evidence="2 3">
    <name type="scientific">Pelagicoccus albus</name>
    <dbReference type="NCBI Taxonomy" id="415222"/>
    <lineage>
        <taxon>Bacteria</taxon>
        <taxon>Pseudomonadati</taxon>
        <taxon>Verrucomicrobiota</taxon>
        <taxon>Opitutia</taxon>
        <taxon>Puniceicoccales</taxon>
        <taxon>Pelagicoccaceae</taxon>
        <taxon>Pelagicoccus</taxon>
    </lineage>
</organism>
<keyword evidence="1" id="KW-0472">Membrane</keyword>